<keyword evidence="2" id="KW-1185">Reference proteome</keyword>
<dbReference type="Proteomes" id="UP001153332">
    <property type="component" value="Unassembled WGS sequence"/>
</dbReference>
<sequence>MNNAASTAPAFGQATNLGTATSPWGSGGTSASTPAFGQVGFASTSGSTPGVFGSTSLNTAASGKVFSSFASQGGFAALVSNTSSDKPSIFASAKPSITEAAMDTDVSTSFPPPSSKPDTSAGNPFGSQPFKLASSFKPETDAQGDDMKASAGEESIFGAGFTSSINQAAKTTGSIFGGGQDSFGKAQLNPNMESTTPTSTPSANKFLSQASLAPASSGPFSFPSISSGGLFGKIPAKESSVEPPQIQKTSPAETPLPPESTSKATYPIEDSSSSSFSTIDNADVNDAQSKAEDLPLPPDSPTLSVKPTETIAATNKAISPSAAPLPPDPVKNKAAYSTPLPPLPGESVKPKSASDAPLPPDPIKNKKAYADKLPPLPGAFVGSKLAGDAPLPPDTVKEPKAYENKIPALPIAKQPSAIAGPGFKFPTTLPPVSDSDDDDLADEATEAGSEGSGVDVANDLSPSSTGANRTPGFTPQGSFDGGLGGSYSSISRPDPERRSLFLGQNTTLFPQPNPISPRSPSPVRGAIPPRMIGNEQTRSFSAPNMASQILGASRKQPQSRLNSSILGRDAALENAVIEQQRKAKAKKEAEEAQLLVDEEDNIVQQLLGTAAEPTLELDEFIAHAGVAPPAGDSVPAQVEAVYRDINSMIDTLGLNCRSLQAWTDGHKHFSSGDHSKHDLASPDEWTLEDINQLTHIIDQVLGAALDEARVKDVEEKVAQVQDIQRELARDCNKQGDIRKIIASRLDPEQAAAYQALPLSAEQAAQQSDLRRQLGHFQTLLAQAEENLTLLKAKIVSINSASGKGGPVPTIEAIVRTITKMTSMVEKRSGDIDVLENQMRKLRLGSAGPSRSREGSPFATPNGKKTMGSSIFSPDRSIREATPMRGSLMRHSLSGSISGISGDAFRTPPRKKLSGYADAERKAVKEKRDRRAAILGKLRNSIQAKGPSVLAMDDVA</sequence>
<organism evidence="1 2">
    <name type="scientific">Lasiodiplodia mahajangana</name>
    <dbReference type="NCBI Taxonomy" id="1108764"/>
    <lineage>
        <taxon>Eukaryota</taxon>
        <taxon>Fungi</taxon>
        <taxon>Dikarya</taxon>
        <taxon>Ascomycota</taxon>
        <taxon>Pezizomycotina</taxon>
        <taxon>Dothideomycetes</taxon>
        <taxon>Dothideomycetes incertae sedis</taxon>
        <taxon>Botryosphaeriales</taxon>
        <taxon>Botryosphaeriaceae</taxon>
        <taxon>Lasiodiplodia</taxon>
    </lineage>
</organism>
<evidence type="ECO:0000313" key="2">
    <source>
        <dbReference type="Proteomes" id="UP001153332"/>
    </source>
</evidence>
<protein>
    <submittedName>
        <fullName evidence="1">Uncharacterized protein</fullName>
    </submittedName>
</protein>
<dbReference type="EMBL" id="JAPUUL010002734">
    <property type="protein sequence ID" value="KAJ8124839.1"/>
    <property type="molecule type" value="Genomic_DNA"/>
</dbReference>
<gene>
    <name evidence="1" type="ORF">O1611_g8801</name>
</gene>
<reference evidence="1" key="1">
    <citation type="submission" date="2022-12" db="EMBL/GenBank/DDBJ databases">
        <title>Genome Sequence of Lasiodiplodia mahajangana.</title>
        <authorList>
            <person name="Buettner E."/>
        </authorList>
    </citation>
    <scope>NUCLEOTIDE SEQUENCE</scope>
    <source>
        <strain evidence="1">VT137</strain>
    </source>
</reference>
<name>A0ACC2JBW7_9PEZI</name>
<proteinExistence type="predicted"/>
<accession>A0ACC2JBW7</accession>
<comment type="caution">
    <text evidence="1">The sequence shown here is derived from an EMBL/GenBank/DDBJ whole genome shotgun (WGS) entry which is preliminary data.</text>
</comment>
<evidence type="ECO:0000313" key="1">
    <source>
        <dbReference type="EMBL" id="KAJ8124839.1"/>
    </source>
</evidence>